<evidence type="ECO:0000256" key="4">
    <source>
        <dbReference type="ARBA" id="ARBA00023002"/>
    </source>
</evidence>
<dbReference type="GO" id="GO:0005886">
    <property type="term" value="C:plasma membrane"/>
    <property type="evidence" value="ECO:0007669"/>
    <property type="project" value="TreeGrafter"/>
</dbReference>
<dbReference type="EC" id="1.3.8.-" evidence="7"/>
<dbReference type="AlphaFoldDB" id="A0A375CFE6"/>
<dbReference type="InterPro" id="IPR006091">
    <property type="entry name" value="Acyl-CoA_Oxase/DH_mid-dom"/>
</dbReference>
<name>A0A375CFE6_9BURK</name>
<keyword evidence="3" id="KW-0274">FAD</keyword>
<dbReference type="Gene3D" id="1.20.140.10">
    <property type="entry name" value="Butyryl-CoA Dehydrogenase, subunit A, domain 3"/>
    <property type="match status" value="1"/>
</dbReference>
<evidence type="ECO:0000259" key="5">
    <source>
        <dbReference type="Pfam" id="PF02770"/>
    </source>
</evidence>
<dbReference type="EMBL" id="OFSP01000039">
    <property type="protein sequence ID" value="SOY68822.1"/>
    <property type="molecule type" value="Genomic_DNA"/>
</dbReference>
<dbReference type="InterPro" id="IPR046373">
    <property type="entry name" value="Acyl-CoA_Oxase/DH_mid-dom_sf"/>
</dbReference>
<evidence type="ECO:0000256" key="2">
    <source>
        <dbReference type="ARBA" id="ARBA00022630"/>
    </source>
</evidence>
<dbReference type="InterPro" id="IPR037069">
    <property type="entry name" value="AcylCoA_DH/ox_N_sf"/>
</dbReference>
<dbReference type="PANTHER" id="PTHR43292">
    <property type="entry name" value="ACYL-COA DEHYDROGENASE"/>
    <property type="match status" value="1"/>
</dbReference>
<dbReference type="Proteomes" id="UP000256297">
    <property type="component" value="Chromosome CBM2589_a"/>
</dbReference>
<dbReference type="InterPro" id="IPR013786">
    <property type="entry name" value="AcylCoA_DH/ox_N"/>
</dbReference>
<dbReference type="Pfam" id="PF02771">
    <property type="entry name" value="Acyl-CoA_dh_N"/>
    <property type="match status" value="1"/>
</dbReference>
<dbReference type="RefSeq" id="WP_116341176.1">
    <property type="nucleotide sequence ID" value="NZ_LT976857.1"/>
</dbReference>
<dbReference type="GO" id="GO:0003995">
    <property type="term" value="F:acyl-CoA dehydrogenase activity"/>
    <property type="evidence" value="ECO:0007669"/>
    <property type="project" value="InterPro"/>
</dbReference>
<comment type="cofactor">
    <cofactor evidence="1">
        <name>FAD</name>
        <dbReference type="ChEBI" id="CHEBI:57692"/>
    </cofactor>
</comment>
<dbReference type="PANTHER" id="PTHR43292:SF4">
    <property type="entry name" value="ACYL-COA DEHYDROGENASE FADE34"/>
    <property type="match status" value="1"/>
</dbReference>
<dbReference type="SUPFAM" id="SSF56645">
    <property type="entry name" value="Acyl-CoA dehydrogenase NM domain-like"/>
    <property type="match status" value="1"/>
</dbReference>
<dbReference type="FunFam" id="2.40.110.10:FF:000011">
    <property type="entry name" value="Acyl-CoA dehydrogenase FadE34"/>
    <property type="match status" value="1"/>
</dbReference>
<feature type="domain" description="Acyl-CoA oxidase/dehydrogenase middle" evidence="5">
    <location>
        <begin position="129"/>
        <end position="224"/>
    </location>
</feature>
<accession>A0A375CFE6</accession>
<evidence type="ECO:0000256" key="1">
    <source>
        <dbReference type="ARBA" id="ARBA00001974"/>
    </source>
</evidence>
<evidence type="ECO:0000313" key="7">
    <source>
        <dbReference type="EMBL" id="SOY68822.1"/>
    </source>
</evidence>
<dbReference type="GO" id="GO:0050660">
    <property type="term" value="F:flavin adenine dinucleotide binding"/>
    <property type="evidence" value="ECO:0007669"/>
    <property type="project" value="InterPro"/>
</dbReference>
<dbReference type="Gene3D" id="2.40.110.10">
    <property type="entry name" value="Butyryl-CoA Dehydrogenase, subunit A, domain 2"/>
    <property type="match status" value="1"/>
</dbReference>
<proteinExistence type="predicted"/>
<dbReference type="PROSITE" id="PS00072">
    <property type="entry name" value="ACYL_COA_DH_1"/>
    <property type="match status" value="1"/>
</dbReference>
<gene>
    <name evidence="7" type="ORF">CBM2589_A90292</name>
</gene>
<organism evidence="7">
    <name type="scientific">Cupriavidus taiwanensis</name>
    <dbReference type="NCBI Taxonomy" id="164546"/>
    <lineage>
        <taxon>Bacteria</taxon>
        <taxon>Pseudomonadati</taxon>
        <taxon>Pseudomonadota</taxon>
        <taxon>Betaproteobacteria</taxon>
        <taxon>Burkholderiales</taxon>
        <taxon>Burkholderiaceae</taxon>
        <taxon>Cupriavidus</taxon>
    </lineage>
</organism>
<dbReference type="Gene3D" id="1.10.540.10">
    <property type="entry name" value="Acyl-CoA dehydrogenase/oxidase, N-terminal domain"/>
    <property type="match status" value="1"/>
</dbReference>
<dbReference type="InterPro" id="IPR052161">
    <property type="entry name" value="Mycobact_Acyl-CoA_DH"/>
</dbReference>
<dbReference type="InterPro" id="IPR009100">
    <property type="entry name" value="AcylCoA_DH/oxidase_NM_dom_sf"/>
</dbReference>
<comment type="caution">
    <text evidence="7">The sequence shown here is derived from an EMBL/GenBank/DDBJ whole genome shotgun (WGS) entry which is preliminary data.</text>
</comment>
<feature type="domain" description="Acyl-CoA dehydrogenase/oxidase N-terminal" evidence="6">
    <location>
        <begin position="13"/>
        <end position="125"/>
    </location>
</feature>
<sequence length="379" mass="41658">MDTLHIAVGDLPPECEALREEARAFAKAHMTRYSRVERAHNWAGRDPAFSKKMGEKGWLGMTWPTEVGGGGKSMLERYVMLEELLAVGAPMGAHWAADRQMGPLLIRYSRDKLAPQIIPQIRRGEAFICIGMSEPDSGSDLASIRTRGTRVEGGWKINGRKVWTSGAHHAHYMVALVRTSERGDDRHAGMSQIFIEMDRPGVTVRPIVSQLGTRIFNEVILDDVFVPDDHLVGEEGKGWSQVINELKYERSGAERFLSSTQLLLEMLDAADAGNRQQAVALGKVIARYATLRQMSQGIALMLAEGQDPSLAASIVKDQGALLEQSLPDIAYEVFPDRLGDGSEFDQVLNLVTLAAPSFSLRGGTREILRGIIAKGLGLR</sequence>
<evidence type="ECO:0000256" key="3">
    <source>
        <dbReference type="ARBA" id="ARBA00022827"/>
    </source>
</evidence>
<keyword evidence="4 7" id="KW-0560">Oxidoreductase</keyword>
<evidence type="ECO:0000259" key="6">
    <source>
        <dbReference type="Pfam" id="PF02771"/>
    </source>
</evidence>
<protein>
    <submittedName>
        <fullName evidence="7">Acyl-CoA dehydrogenase</fullName>
        <ecNumber evidence="7">1.3.8.-</ecNumber>
    </submittedName>
</protein>
<reference evidence="7" key="1">
    <citation type="submission" date="2018-01" db="EMBL/GenBank/DDBJ databases">
        <authorList>
            <person name="Clerissi C."/>
        </authorList>
    </citation>
    <scope>NUCLEOTIDE SEQUENCE</scope>
    <source>
        <strain evidence="7">Cupriavidus taiwanensis STM 3521</strain>
    </source>
</reference>
<dbReference type="InterPro" id="IPR006089">
    <property type="entry name" value="Acyl-CoA_DH_CS"/>
</dbReference>
<keyword evidence="2" id="KW-0285">Flavoprotein</keyword>
<dbReference type="Pfam" id="PF02770">
    <property type="entry name" value="Acyl-CoA_dh_M"/>
    <property type="match status" value="1"/>
</dbReference>